<dbReference type="InterPro" id="IPR003439">
    <property type="entry name" value="ABC_transporter-like_ATP-bd"/>
</dbReference>
<dbReference type="InterPro" id="IPR039421">
    <property type="entry name" value="Type_1_exporter"/>
</dbReference>
<dbReference type="AlphaFoldDB" id="A0A2H3DX21"/>
<dbReference type="InParanoid" id="A0A2H3DX21"/>
<reference evidence="3" key="1">
    <citation type="journal article" date="2017" name="Nat. Ecol. Evol.">
        <title>Genome expansion and lineage-specific genetic innovations in the forest pathogenic fungi Armillaria.</title>
        <authorList>
            <person name="Sipos G."/>
            <person name="Prasanna A.N."/>
            <person name="Walter M.C."/>
            <person name="O'Connor E."/>
            <person name="Balint B."/>
            <person name="Krizsan K."/>
            <person name="Kiss B."/>
            <person name="Hess J."/>
            <person name="Varga T."/>
            <person name="Slot J."/>
            <person name="Riley R."/>
            <person name="Boka B."/>
            <person name="Rigling D."/>
            <person name="Barry K."/>
            <person name="Lee J."/>
            <person name="Mihaltcheva S."/>
            <person name="LaButti K."/>
            <person name="Lipzen A."/>
            <person name="Waldron R."/>
            <person name="Moloney N.M."/>
            <person name="Sperisen C."/>
            <person name="Kredics L."/>
            <person name="Vagvoelgyi C."/>
            <person name="Patrignani A."/>
            <person name="Fitzpatrick D."/>
            <person name="Nagy I."/>
            <person name="Doyle S."/>
            <person name="Anderson J.B."/>
            <person name="Grigoriev I.V."/>
            <person name="Gueldener U."/>
            <person name="Muensterkoetter M."/>
            <person name="Nagy L.G."/>
        </authorList>
    </citation>
    <scope>NUCLEOTIDE SEQUENCE [LARGE SCALE GENOMIC DNA]</scope>
    <source>
        <strain evidence="3">Ar21-2</strain>
    </source>
</reference>
<dbReference type="InterPro" id="IPR027417">
    <property type="entry name" value="P-loop_NTPase"/>
</dbReference>
<dbReference type="OrthoDB" id="6500128at2759"/>
<evidence type="ECO:0000259" key="1">
    <source>
        <dbReference type="Pfam" id="PF00005"/>
    </source>
</evidence>
<dbReference type="Pfam" id="PF00005">
    <property type="entry name" value="ABC_tran"/>
    <property type="match status" value="1"/>
</dbReference>
<accession>A0A2H3DX21</accession>
<dbReference type="Gene3D" id="3.40.50.300">
    <property type="entry name" value="P-loop containing nucleotide triphosphate hydrolases"/>
    <property type="match status" value="1"/>
</dbReference>
<dbReference type="PANTHER" id="PTHR24221:SF503">
    <property type="entry name" value="MITOCHONDRIAL POTASSIUM CHANNEL ATP-BINDING SUBUNIT"/>
    <property type="match status" value="1"/>
</dbReference>
<sequence length="185" mass="20718">MNRKSPMWQVASGFMGDIPMILEWTLQLLVVNVNSFRKQYQDIKNIYDASKVATKLQDGNVSYPRTGEEKLKGMSFELRDVSFTYPGSQNTKPTLSNINLSVKSGQLVVIVGANGSGKTTILKLLSRFYDPSSLPDSILVDGISISRYRMADLRRATATLTQDGHYKFRVVTKHTPIRKLLQGSI</sequence>
<proteinExistence type="predicted"/>
<gene>
    <name evidence="2" type="ORF">ARMGADRAFT_1031466</name>
</gene>
<dbReference type="PANTHER" id="PTHR24221">
    <property type="entry name" value="ATP-BINDING CASSETTE SUB-FAMILY B"/>
    <property type="match status" value="1"/>
</dbReference>
<evidence type="ECO:0000313" key="3">
    <source>
        <dbReference type="Proteomes" id="UP000217790"/>
    </source>
</evidence>
<name>A0A2H3DX21_ARMGA</name>
<dbReference type="Proteomes" id="UP000217790">
    <property type="component" value="Unassembled WGS sequence"/>
</dbReference>
<feature type="domain" description="ABC transporter" evidence="1">
    <location>
        <begin position="95"/>
        <end position="166"/>
    </location>
</feature>
<keyword evidence="2" id="KW-0378">Hydrolase</keyword>
<organism evidence="2 3">
    <name type="scientific">Armillaria gallica</name>
    <name type="common">Bulbous honey fungus</name>
    <name type="synonym">Armillaria bulbosa</name>
    <dbReference type="NCBI Taxonomy" id="47427"/>
    <lineage>
        <taxon>Eukaryota</taxon>
        <taxon>Fungi</taxon>
        <taxon>Dikarya</taxon>
        <taxon>Basidiomycota</taxon>
        <taxon>Agaricomycotina</taxon>
        <taxon>Agaricomycetes</taxon>
        <taxon>Agaricomycetidae</taxon>
        <taxon>Agaricales</taxon>
        <taxon>Marasmiineae</taxon>
        <taxon>Physalacriaceae</taxon>
        <taxon>Armillaria</taxon>
    </lineage>
</organism>
<dbReference type="GO" id="GO:0005524">
    <property type="term" value="F:ATP binding"/>
    <property type="evidence" value="ECO:0007669"/>
    <property type="project" value="InterPro"/>
</dbReference>
<dbReference type="STRING" id="47427.A0A2H3DX21"/>
<protein>
    <submittedName>
        <fullName evidence="2">P-loop containing nucleoside triphosphate hydrolase protein</fullName>
    </submittedName>
</protein>
<dbReference type="SUPFAM" id="SSF52540">
    <property type="entry name" value="P-loop containing nucleoside triphosphate hydrolases"/>
    <property type="match status" value="1"/>
</dbReference>
<dbReference type="GO" id="GO:0016887">
    <property type="term" value="F:ATP hydrolysis activity"/>
    <property type="evidence" value="ECO:0007669"/>
    <property type="project" value="InterPro"/>
</dbReference>
<dbReference type="GO" id="GO:0016020">
    <property type="term" value="C:membrane"/>
    <property type="evidence" value="ECO:0007669"/>
    <property type="project" value="TreeGrafter"/>
</dbReference>
<dbReference type="GO" id="GO:0042626">
    <property type="term" value="F:ATPase-coupled transmembrane transporter activity"/>
    <property type="evidence" value="ECO:0007669"/>
    <property type="project" value="TreeGrafter"/>
</dbReference>
<evidence type="ECO:0000313" key="2">
    <source>
        <dbReference type="EMBL" id="PBK92006.1"/>
    </source>
</evidence>
<keyword evidence="3" id="KW-1185">Reference proteome</keyword>
<dbReference type="EMBL" id="KZ293660">
    <property type="protein sequence ID" value="PBK92006.1"/>
    <property type="molecule type" value="Genomic_DNA"/>
</dbReference>